<proteinExistence type="predicted"/>
<dbReference type="Proteomes" id="UP001057498">
    <property type="component" value="Chromosome"/>
</dbReference>
<evidence type="ECO:0000313" key="2">
    <source>
        <dbReference type="EMBL" id="BDI07319.1"/>
    </source>
</evidence>
<dbReference type="EMBL" id="AP025730">
    <property type="protein sequence ID" value="BDI07319.1"/>
    <property type="molecule type" value="Genomic_DNA"/>
</dbReference>
<accession>A0ABM7YRT4</accession>
<evidence type="ECO:0000313" key="3">
    <source>
        <dbReference type="Proteomes" id="UP001057498"/>
    </source>
</evidence>
<dbReference type="RefSeq" id="WP_251970523.1">
    <property type="nucleotide sequence ID" value="NZ_AP025730.1"/>
</dbReference>
<evidence type="ECO:0000256" key="1">
    <source>
        <dbReference type="SAM" id="MobiDB-lite"/>
    </source>
</evidence>
<feature type="region of interest" description="Disordered" evidence="1">
    <location>
        <begin position="33"/>
        <end position="52"/>
    </location>
</feature>
<reference evidence="2" key="1">
    <citation type="submission" date="2022-04" db="EMBL/GenBank/DDBJ databases">
        <title>Whole genome sequence of Sphaerotilus sp. FB-5.</title>
        <authorList>
            <person name="Takeda M."/>
            <person name="Narihara S."/>
            <person name="Akimoto M."/>
            <person name="Akimoto R."/>
            <person name="Nishiyashiki S."/>
            <person name="Murakami T."/>
        </authorList>
    </citation>
    <scope>NUCLEOTIDE SEQUENCE</scope>
    <source>
        <strain evidence="2">FB-5</strain>
    </source>
</reference>
<gene>
    <name evidence="2" type="ORF">CATMQ487_42890</name>
</gene>
<protein>
    <submittedName>
        <fullName evidence="2">Uncharacterized protein</fullName>
    </submittedName>
</protein>
<name>A0ABM7YRT4_9BURK</name>
<keyword evidence="3" id="KW-1185">Reference proteome</keyword>
<organism evidence="2 3">
    <name type="scientific">Sphaerotilus microaerophilus</name>
    <dbReference type="NCBI Taxonomy" id="2914710"/>
    <lineage>
        <taxon>Bacteria</taxon>
        <taxon>Pseudomonadati</taxon>
        <taxon>Pseudomonadota</taxon>
        <taxon>Betaproteobacteria</taxon>
        <taxon>Burkholderiales</taxon>
        <taxon>Sphaerotilaceae</taxon>
        <taxon>Sphaerotilus</taxon>
    </lineage>
</organism>
<feature type="compositionally biased region" description="Low complexity" evidence="1">
    <location>
        <begin position="40"/>
        <end position="51"/>
    </location>
</feature>
<sequence>MPADTGAVIIRWSSLGGLRVAGTVQEPSLLVHADGRFSAPGRTPGGPRRTGQLSRQQLQELLTDVLLRQRFGSIEASDIQARIRAVAQVDGQGRVLLGMDGGVTHIEVDLPDVRHRVEWPGLHQAQSTYPEVEPLQRLFAVQRRLLALAATAR</sequence>